<reference evidence="3" key="1">
    <citation type="submission" date="2023-07" db="EMBL/GenBank/DDBJ databases">
        <title>30 novel species of actinomycetes from the DSMZ collection.</title>
        <authorList>
            <person name="Nouioui I."/>
        </authorList>
    </citation>
    <scope>NUCLEOTIDE SEQUENCE [LARGE SCALE GENOMIC DNA]</scope>
    <source>
        <strain evidence="3">DSM 44918</strain>
    </source>
</reference>
<name>A0ABU2LXS7_9ACTN</name>
<keyword evidence="3" id="KW-1185">Reference proteome</keyword>
<feature type="region of interest" description="Disordered" evidence="1">
    <location>
        <begin position="1"/>
        <end position="34"/>
    </location>
</feature>
<organism evidence="2 3">
    <name type="scientific">Streptomyces millisiae</name>
    <dbReference type="NCBI Taxonomy" id="3075542"/>
    <lineage>
        <taxon>Bacteria</taxon>
        <taxon>Bacillati</taxon>
        <taxon>Actinomycetota</taxon>
        <taxon>Actinomycetes</taxon>
        <taxon>Kitasatosporales</taxon>
        <taxon>Streptomycetaceae</taxon>
        <taxon>Streptomyces</taxon>
    </lineage>
</organism>
<gene>
    <name evidence="2" type="ORF">RNC47_29080</name>
</gene>
<evidence type="ECO:0000313" key="3">
    <source>
        <dbReference type="Proteomes" id="UP001183420"/>
    </source>
</evidence>
<protein>
    <submittedName>
        <fullName evidence="2">Uncharacterized protein</fullName>
    </submittedName>
</protein>
<evidence type="ECO:0000256" key="1">
    <source>
        <dbReference type="SAM" id="MobiDB-lite"/>
    </source>
</evidence>
<dbReference type="RefSeq" id="WP_311602954.1">
    <property type="nucleotide sequence ID" value="NZ_JAVREM010000061.1"/>
</dbReference>
<accession>A0ABU2LXS7</accession>
<evidence type="ECO:0000313" key="2">
    <source>
        <dbReference type="EMBL" id="MDT0322381.1"/>
    </source>
</evidence>
<sequence>MHAREDQHGGPAATSTKPVRPSTKAPPALGGSSLASPVAALPVQLADLQRLAGNQAVARAVADDRRLSRPGTSGAHAAASVQRMPLGFGRSRSRYVSQRIPGLHGRSFLSREEHAEGAGMWNYRSVDMIGIMDAATGAVTYERAPWASNPVYVTNNHGNAEALQFHRDNAEESPEVHQDAQVLASELGRRNSFNEIRSQPGGCVVLGACLAGSVDGGIAQKAADELGMSVWAANTEVSFYPNENAPLVLWKHDPDHDVRWIKFRPQSRRRRRFGVGSSGSRSNYYRGEV</sequence>
<dbReference type="EMBL" id="JAVREM010000061">
    <property type="protein sequence ID" value="MDT0322381.1"/>
    <property type="molecule type" value="Genomic_DNA"/>
</dbReference>
<dbReference type="Proteomes" id="UP001183420">
    <property type="component" value="Unassembled WGS sequence"/>
</dbReference>
<comment type="caution">
    <text evidence="2">The sequence shown here is derived from an EMBL/GenBank/DDBJ whole genome shotgun (WGS) entry which is preliminary data.</text>
</comment>
<proteinExistence type="predicted"/>